<feature type="compositionally biased region" description="Polar residues" evidence="1">
    <location>
        <begin position="56"/>
        <end position="68"/>
    </location>
</feature>
<feature type="domain" description="DUF4142" evidence="2">
    <location>
        <begin position="70"/>
        <end position="202"/>
    </location>
</feature>
<dbReference type="Gene3D" id="1.20.1260.10">
    <property type="match status" value="1"/>
</dbReference>
<evidence type="ECO:0000256" key="1">
    <source>
        <dbReference type="SAM" id="MobiDB-lite"/>
    </source>
</evidence>
<dbReference type="InterPro" id="IPR012347">
    <property type="entry name" value="Ferritin-like"/>
</dbReference>
<dbReference type="Pfam" id="PF13628">
    <property type="entry name" value="DUF4142"/>
    <property type="match status" value="1"/>
</dbReference>
<dbReference type="AlphaFoldDB" id="A0A6J4HY98"/>
<dbReference type="InterPro" id="IPR025419">
    <property type="entry name" value="DUF4142"/>
</dbReference>
<protein>
    <recommendedName>
        <fullName evidence="2">DUF4142 domain-containing protein</fullName>
    </recommendedName>
</protein>
<organism evidence="3">
    <name type="scientific">uncultured Adhaeribacter sp</name>
    <dbReference type="NCBI Taxonomy" id="448109"/>
    <lineage>
        <taxon>Bacteria</taxon>
        <taxon>Pseudomonadati</taxon>
        <taxon>Bacteroidota</taxon>
        <taxon>Cytophagia</taxon>
        <taxon>Cytophagales</taxon>
        <taxon>Hymenobacteraceae</taxon>
        <taxon>Adhaeribacter</taxon>
        <taxon>environmental samples</taxon>
    </lineage>
</organism>
<dbReference type="PANTHER" id="PTHR38593:SF1">
    <property type="entry name" value="BLR2558 PROTEIN"/>
    <property type="match status" value="1"/>
</dbReference>
<evidence type="ECO:0000313" key="3">
    <source>
        <dbReference type="EMBL" id="CAA9235217.1"/>
    </source>
</evidence>
<dbReference type="EMBL" id="CADCTJ010000370">
    <property type="protein sequence ID" value="CAA9235217.1"/>
    <property type="molecule type" value="Genomic_DNA"/>
</dbReference>
<dbReference type="PROSITE" id="PS51257">
    <property type="entry name" value="PROKAR_LIPOPROTEIN"/>
    <property type="match status" value="1"/>
</dbReference>
<evidence type="ECO:0000259" key="2">
    <source>
        <dbReference type="Pfam" id="PF13628"/>
    </source>
</evidence>
<gene>
    <name evidence="3" type="ORF">AVDCRST_MAG95-1187</name>
</gene>
<name>A0A6J4HY98_9BACT</name>
<reference evidence="3" key="1">
    <citation type="submission" date="2020-02" db="EMBL/GenBank/DDBJ databases">
        <authorList>
            <person name="Meier V. D."/>
        </authorList>
    </citation>
    <scope>NUCLEOTIDE SEQUENCE</scope>
    <source>
        <strain evidence="3">AVDCRST_MAG95</strain>
    </source>
</reference>
<proteinExistence type="predicted"/>
<feature type="region of interest" description="Disordered" evidence="1">
    <location>
        <begin position="25"/>
        <end position="68"/>
    </location>
</feature>
<accession>A0A6J4HY98</accession>
<feature type="compositionally biased region" description="Polar residues" evidence="1">
    <location>
        <begin position="25"/>
        <end position="47"/>
    </location>
</feature>
<dbReference type="PANTHER" id="PTHR38593">
    <property type="entry name" value="BLR2558 PROTEIN"/>
    <property type="match status" value="1"/>
</dbReference>
<sequence>MKNLMLNSLLALALVVGYGCDSKPNASTETAASDNASGSTQTDSAGASTDAAMDTAGNSTMNETPTSTEANDFMLTAASGGMLEVTLGQMAQEKASSADVKAFGQKMVTDHTKANTELKALAASKNVTLPVKPIAEHQKHIDAMQGMSGADFDKHYMSMMVEDHKKDVAEFEKATNFQDADVKAFAAKTLPVLKAHTDLAQKTNSKVSK</sequence>